<organism evidence="2 3">
    <name type="scientific">Salinicoccus sediminis</name>
    <dbReference type="NCBI Taxonomy" id="1432562"/>
    <lineage>
        <taxon>Bacteria</taxon>
        <taxon>Bacillati</taxon>
        <taxon>Bacillota</taxon>
        <taxon>Bacilli</taxon>
        <taxon>Bacillales</taxon>
        <taxon>Staphylococcaceae</taxon>
        <taxon>Salinicoccus</taxon>
    </lineage>
</organism>
<dbReference type="OrthoDB" id="9793389at2"/>
<keyword evidence="3" id="KW-1185">Reference proteome</keyword>
<protein>
    <submittedName>
        <fullName evidence="2">Acetyltransferase</fullName>
    </submittedName>
</protein>
<dbReference type="InterPro" id="IPR031165">
    <property type="entry name" value="GNAT_YJDJ"/>
</dbReference>
<feature type="domain" description="N-acetyltransferase" evidence="1">
    <location>
        <begin position="2"/>
        <end position="90"/>
    </location>
</feature>
<dbReference type="Proteomes" id="UP000034287">
    <property type="component" value="Unassembled WGS sequence"/>
</dbReference>
<proteinExistence type="predicted"/>
<evidence type="ECO:0000259" key="1">
    <source>
        <dbReference type="PROSITE" id="PS51729"/>
    </source>
</evidence>
<dbReference type="STRING" id="1432562.WN59_01190"/>
<dbReference type="PATRIC" id="fig|1432562.3.peg.247"/>
<evidence type="ECO:0000313" key="3">
    <source>
        <dbReference type="Proteomes" id="UP000034287"/>
    </source>
</evidence>
<dbReference type="AlphaFoldDB" id="A0A0M2SP50"/>
<dbReference type="RefSeq" id="WP_046511328.1">
    <property type="nucleotide sequence ID" value="NZ_LAYZ01000001.1"/>
</dbReference>
<gene>
    <name evidence="2" type="ORF">WN59_01190</name>
</gene>
<keyword evidence="2" id="KW-0808">Transferase</keyword>
<dbReference type="PROSITE" id="PS51729">
    <property type="entry name" value="GNAT_YJDJ"/>
    <property type="match status" value="1"/>
</dbReference>
<dbReference type="SUPFAM" id="SSF55729">
    <property type="entry name" value="Acyl-CoA N-acyltransferases (Nat)"/>
    <property type="match status" value="1"/>
</dbReference>
<dbReference type="InterPro" id="IPR016181">
    <property type="entry name" value="Acyl_CoA_acyltransferase"/>
</dbReference>
<dbReference type="EMBL" id="LAYZ01000001">
    <property type="protein sequence ID" value="KKK35476.1"/>
    <property type="molecule type" value="Genomic_DNA"/>
</dbReference>
<accession>A0A0M2SP50</accession>
<dbReference type="Gene3D" id="3.40.630.30">
    <property type="match status" value="1"/>
</dbReference>
<name>A0A0M2SP50_9STAP</name>
<evidence type="ECO:0000313" key="2">
    <source>
        <dbReference type="EMBL" id="KKK35476.1"/>
    </source>
</evidence>
<comment type="caution">
    <text evidence="2">The sequence shown here is derived from an EMBL/GenBank/DDBJ whole genome shotgun (WGS) entry which is preliminary data.</text>
</comment>
<dbReference type="GO" id="GO:0016740">
    <property type="term" value="F:transferase activity"/>
    <property type="evidence" value="ECO:0007669"/>
    <property type="project" value="UniProtKB-KW"/>
</dbReference>
<sequence>MDIKKGDNKFFIGEDELNPEGELVFDTDENGDYVIKHTEVKDSLSGQGAGKRLVDTMVDFARQEDKKIKAECPFARSVMEKDDEYRQLLK</sequence>
<dbReference type="Pfam" id="PF14542">
    <property type="entry name" value="Acetyltransf_CG"/>
    <property type="match status" value="1"/>
</dbReference>
<reference evidence="2 3" key="1">
    <citation type="submission" date="2015-04" db="EMBL/GenBank/DDBJ databases">
        <title>Taxonomic description and genome sequence of Salinicoccus sediminis sp. nov., a novel hyper halotolerant bacterium isolated from marine sediment.</title>
        <authorList>
            <person name="Mathan Kumar R."/>
            <person name="Kaur G."/>
            <person name="Kumar N."/>
            <person name="Kumar A."/>
            <person name="Singh N.K."/>
            <person name="Kaur N."/>
            <person name="Mayilraj S."/>
        </authorList>
    </citation>
    <scope>NUCLEOTIDE SEQUENCE [LARGE SCALE GENOMIC DNA]</scope>
    <source>
        <strain evidence="2 3">SV-16</strain>
    </source>
</reference>